<dbReference type="InterPro" id="IPR001356">
    <property type="entry name" value="HD"/>
</dbReference>
<dbReference type="GO" id="GO:0009948">
    <property type="term" value="P:anterior/posterior axis specification"/>
    <property type="evidence" value="ECO:0007669"/>
    <property type="project" value="TreeGrafter"/>
</dbReference>
<dbReference type="Pfam" id="PF00046">
    <property type="entry name" value="Homeodomain"/>
    <property type="match status" value="1"/>
</dbReference>
<keyword evidence="5 7" id="KW-0371">Homeobox</keyword>
<comment type="similarity">
    <text evidence="2">Belongs to the Caudal homeobox family.</text>
</comment>
<dbReference type="Gene3D" id="1.10.10.60">
    <property type="entry name" value="Homeodomain-like"/>
    <property type="match status" value="1"/>
</dbReference>
<evidence type="ECO:0000256" key="6">
    <source>
        <dbReference type="ARBA" id="ARBA00023242"/>
    </source>
</evidence>
<evidence type="ECO:0000256" key="2">
    <source>
        <dbReference type="ARBA" id="ARBA00010341"/>
    </source>
</evidence>
<evidence type="ECO:0000259" key="10">
    <source>
        <dbReference type="PROSITE" id="PS50071"/>
    </source>
</evidence>
<keyword evidence="12" id="KW-1185">Reference proteome</keyword>
<feature type="compositionally biased region" description="Polar residues" evidence="9">
    <location>
        <begin position="110"/>
        <end position="122"/>
    </location>
</feature>
<accession>A0A8S3UGJ6</accession>
<dbReference type="PANTHER" id="PTHR24332:SF9">
    <property type="entry name" value="HOMEOTIC PROTEIN CAUDAL"/>
    <property type="match status" value="1"/>
</dbReference>
<dbReference type="PROSITE" id="PS00027">
    <property type="entry name" value="HOMEOBOX_1"/>
    <property type="match status" value="1"/>
</dbReference>
<evidence type="ECO:0000256" key="8">
    <source>
        <dbReference type="RuleBase" id="RU000682"/>
    </source>
</evidence>
<dbReference type="OrthoDB" id="6159439at2759"/>
<dbReference type="Proteomes" id="UP000683360">
    <property type="component" value="Unassembled WGS sequence"/>
</dbReference>
<evidence type="ECO:0000256" key="4">
    <source>
        <dbReference type="ARBA" id="ARBA00023125"/>
    </source>
</evidence>
<evidence type="ECO:0000313" key="12">
    <source>
        <dbReference type="Proteomes" id="UP000683360"/>
    </source>
</evidence>
<dbReference type="GO" id="GO:0030154">
    <property type="term" value="P:cell differentiation"/>
    <property type="evidence" value="ECO:0007669"/>
    <property type="project" value="TreeGrafter"/>
</dbReference>
<comment type="caution">
    <text evidence="11">The sequence shown here is derived from an EMBL/GenBank/DDBJ whole genome shotgun (WGS) entry which is preliminary data.</text>
</comment>
<dbReference type="GO" id="GO:0000977">
    <property type="term" value="F:RNA polymerase II transcription regulatory region sequence-specific DNA binding"/>
    <property type="evidence" value="ECO:0007669"/>
    <property type="project" value="TreeGrafter"/>
</dbReference>
<feature type="region of interest" description="Disordered" evidence="9">
    <location>
        <begin position="110"/>
        <end position="150"/>
    </location>
</feature>
<dbReference type="FunFam" id="1.10.10.60:FF:000574">
    <property type="entry name" value="Homeobox protein CHOX-CAD2"/>
    <property type="match status" value="1"/>
</dbReference>
<dbReference type="InterPro" id="IPR009057">
    <property type="entry name" value="Homeodomain-like_sf"/>
</dbReference>
<dbReference type="SMART" id="SM00389">
    <property type="entry name" value="HOX"/>
    <property type="match status" value="1"/>
</dbReference>
<dbReference type="PROSITE" id="PS50071">
    <property type="entry name" value="HOMEOBOX_2"/>
    <property type="match status" value="1"/>
</dbReference>
<feature type="compositionally biased region" description="Low complexity" evidence="9">
    <location>
        <begin position="253"/>
        <end position="270"/>
    </location>
</feature>
<feature type="region of interest" description="Disordered" evidence="9">
    <location>
        <begin position="253"/>
        <end position="276"/>
    </location>
</feature>
<sequence>MVLNQESTPTSQYQETQSTSSCRFNNPFQGFSSFPTPYMPQLTDLSQPIDFSQSGHDRYQPRPVEDWLSNVYYQNTTATLPHSMYHYRYNPYQMYDYSSYAQNFHHQYTTPHQPQPLTMTHTSPAASISPISSVGSSSPQDQHHPTVNFDWMKPTSSFGSRAPGKTRTKDKYRVVYSDFQRLELEKEFCYNKFISIRRKSEIATMLNLSDRQVKIWFQNRRAKERRQKKEFDTITTTPLVTDTTEDCQNTFLEQSSIPSSSSPVEKFSQSAATASDSSFLLTSSFPWKDTNSSDSDSSPSFIL</sequence>
<keyword evidence="6 7" id="KW-0539">Nucleus</keyword>
<feature type="domain" description="Homeobox" evidence="10">
    <location>
        <begin position="167"/>
        <end position="227"/>
    </location>
</feature>
<feature type="compositionally biased region" description="Low complexity" evidence="9">
    <location>
        <begin position="292"/>
        <end position="303"/>
    </location>
</feature>
<evidence type="ECO:0000256" key="5">
    <source>
        <dbReference type="ARBA" id="ARBA00023155"/>
    </source>
</evidence>
<comment type="subcellular location">
    <subcellularLocation>
        <location evidence="1 7 8">Nucleus</location>
    </subcellularLocation>
</comment>
<feature type="region of interest" description="Disordered" evidence="9">
    <location>
        <begin position="1"/>
        <end position="23"/>
    </location>
</feature>
<evidence type="ECO:0000256" key="7">
    <source>
        <dbReference type="PROSITE-ProRule" id="PRU00108"/>
    </source>
</evidence>
<protein>
    <submittedName>
        <fullName evidence="11">CDX1_4</fullName>
    </submittedName>
</protein>
<dbReference type="GO" id="GO:0000981">
    <property type="term" value="F:DNA-binding transcription factor activity, RNA polymerase II-specific"/>
    <property type="evidence" value="ECO:0007669"/>
    <property type="project" value="InterPro"/>
</dbReference>
<evidence type="ECO:0000256" key="3">
    <source>
        <dbReference type="ARBA" id="ARBA00022473"/>
    </source>
</evidence>
<dbReference type="CDD" id="cd00086">
    <property type="entry name" value="homeodomain"/>
    <property type="match status" value="1"/>
</dbReference>
<organism evidence="11 12">
    <name type="scientific">Mytilus edulis</name>
    <name type="common">Blue mussel</name>
    <dbReference type="NCBI Taxonomy" id="6550"/>
    <lineage>
        <taxon>Eukaryota</taxon>
        <taxon>Metazoa</taxon>
        <taxon>Spiralia</taxon>
        <taxon>Lophotrochozoa</taxon>
        <taxon>Mollusca</taxon>
        <taxon>Bivalvia</taxon>
        <taxon>Autobranchia</taxon>
        <taxon>Pteriomorphia</taxon>
        <taxon>Mytilida</taxon>
        <taxon>Mytiloidea</taxon>
        <taxon>Mytilidae</taxon>
        <taxon>Mytilinae</taxon>
        <taxon>Mytilus</taxon>
    </lineage>
</organism>
<dbReference type="PRINTS" id="PR00024">
    <property type="entry name" value="HOMEOBOX"/>
</dbReference>
<proteinExistence type="inferred from homology"/>
<keyword evidence="4 7" id="KW-0238">DNA-binding</keyword>
<gene>
    <name evidence="11" type="ORF">MEDL_57357</name>
</gene>
<feature type="compositionally biased region" description="Low complexity" evidence="9">
    <location>
        <begin position="123"/>
        <end position="139"/>
    </location>
</feature>
<keyword evidence="3" id="KW-0217">Developmental protein</keyword>
<evidence type="ECO:0000256" key="9">
    <source>
        <dbReference type="SAM" id="MobiDB-lite"/>
    </source>
</evidence>
<name>A0A8S3UGJ6_MYTED</name>
<feature type="region of interest" description="Disordered" evidence="9">
    <location>
        <begin position="284"/>
        <end position="303"/>
    </location>
</feature>
<dbReference type="InterPro" id="IPR017970">
    <property type="entry name" value="Homeobox_CS"/>
</dbReference>
<dbReference type="AlphaFoldDB" id="A0A8S3UGJ6"/>
<dbReference type="PANTHER" id="PTHR24332">
    <property type="entry name" value="HOMEOBOX PROTEIN CDX"/>
    <property type="match status" value="1"/>
</dbReference>
<dbReference type="SUPFAM" id="SSF46689">
    <property type="entry name" value="Homeodomain-like"/>
    <property type="match status" value="1"/>
</dbReference>
<reference evidence="11" key="1">
    <citation type="submission" date="2021-03" db="EMBL/GenBank/DDBJ databases">
        <authorList>
            <person name="Bekaert M."/>
        </authorList>
    </citation>
    <scope>NUCLEOTIDE SEQUENCE</scope>
</reference>
<dbReference type="EMBL" id="CAJPWZ010002768">
    <property type="protein sequence ID" value="CAG2245358.1"/>
    <property type="molecule type" value="Genomic_DNA"/>
</dbReference>
<evidence type="ECO:0000256" key="1">
    <source>
        <dbReference type="ARBA" id="ARBA00004123"/>
    </source>
</evidence>
<evidence type="ECO:0000313" key="11">
    <source>
        <dbReference type="EMBL" id="CAG2245358.1"/>
    </source>
</evidence>
<feature type="DNA-binding region" description="Homeobox" evidence="7">
    <location>
        <begin position="169"/>
        <end position="228"/>
    </location>
</feature>
<feature type="compositionally biased region" description="Low complexity" evidence="9">
    <location>
        <begin position="1"/>
        <end position="21"/>
    </location>
</feature>
<dbReference type="InterPro" id="IPR047152">
    <property type="entry name" value="Caudal_homeobox"/>
</dbReference>
<dbReference type="GO" id="GO:0005634">
    <property type="term" value="C:nucleus"/>
    <property type="evidence" value="ECO:0007669"/>
    <property type="project" value="UniProtKB-SubCell"/>
</dbReference>
<dbReference type="GO" id="GO:0009887">
    <property type="term" value="P:animal organ morphogenesis"/>
    <property type="evidence" value="ECO:0007669"/>
    <property type="project" value="TreeGrafter"/>
</dbReference>
<dbReference type="InterPro" id="IPR020479">
    <property type="entry name" value="HD_metazoa"/>
</dbReference>